<comment type="caution">
    <text evidence="4">The sequence shown here is derived from an EMBL/GenBank/DDBJ whole genome shotgun (WGS) entry which is preliminary data.</text>
</comment>
<dbReference type="InterPro" id="IPR051203">
    <property type="entry name" value="Polysaccharide_Synthase-Rel"/>
</dbReference>
<dbReference type="InterPro" id="IPR036291">
    <property type="entry name" value="NAD(P)-bd_dom_sf"/>
</dbReference>
<feature type="transmembrane region" description="Helical" evidence="2">
    <location>
        <begin position="75"/>
        <end position="93"/>
    </location>
</feature>
<dbReference type="PANTHER" id="PTHR43318:SF1">
    <property type="entry name" value="POLYSACCHARIDE BIOSYNTHESIS PROTEIN EPSC-RELATED"/>
    <property type="match status" value="1"/>
</dbReference>
<dbReference type="SUPFAM" id="SSF51735">
    <property type="entry name" value="NAD(P)-binding Rossmann-fold domains"/>
    <property type="match status" value="1"/>
</dbReference>
<comment type="similarity">
    <text evidence="1">Belongs to the polysaccharide synthase family.</text>
</comment>
<feature type="transmembrane region" description="Helical" evidence="2">
    <location>
        <begin position="9"/>
        <end position="30"/>
    </location>
</feature>
<accession>A0A5C4TE87</accession>
<protein>
    <submittedName>
        <fullName evidence="4">Polysaccharide biosynthesis protein</fullName>
    </submittedName>
</protein>
<dbReference type="Proteomes" id="UP000307943">
    <property type="component" value="Unassembled WGS sequence"/>
</dbReference>
<dbReference type="Pfam" id="PF13727">
    <property type="entry name" value="CoA_binding_3"/>
    <property type="match status" value="1"/>
</dbReference>
<dbReference type="PANTHER" id="PTHR43318">
    <property type="entry name" value="UDP-N-ACETYLGLUCOSAMINE 4,6-DEHYDRATASE"/>
    <property type="match status" value="1"/>
</dbReference>
<dbReference type="InterPro" id="IPR003869">
    <property type="entry name" value="Polysac_CapD-like"/>
</dbReference>
<dbReference type="InterPro" id="IPR029063">
    <property type="entry name" value="SAM-dependent_MTases_sf"/>
</dbReference>
<keyword evidence="2" id="KW-1133">Transmembrane helix</keyword>
<dbReference type="EMBL" id="VDCQ01000008">
    <property type="protein sequence ID" value="TNJ66759.1"/>
    <property type="molecule type" value="Genomic_DNA"/>
</dbReference>
<dbReference type="Pfam" id="PF02719">
    <property type="entry name" value="Polysacc_synt_2"/>
    <property type="match status" value="1"/>
</dbReference>
<keyword evidence="2" id="KW-0472">Membrane</keyword>
<feature type="transmembrane region" description="Helical" evidence="2">
    <location>
        <begin position="42"/>
        <end position="63"/>
    </location>
</feature>
<name>A0A5C4TE87_9BACL</name>
<keyword evidence="2" id="KW-0812">Transmembrane</keyword>
<gene>
    <name evidence="4" type="ORF">FE784_07680</name>
</gene>
<sequence>MLQSRRKMLLILLDIAIVAVSIYTSYYIRFDGSITFEYSRQVWSYMAISACLGTICAVVFKLYNRIWQYASVGEIVSILKAVTVACTASYLLTWGISGKTVPLSVVLRTYETILLLMGGSRFMWRMIRDNYYKKKEHQGRAMIIGAGDCGSFIAKELKHNPASTLYPVAFIDDNPFKIKQQIYGIPVVGGREKILEAIEEHKITEIILAIPSVPQEEVSKIIDICKRTEVQLKIIPRLDDVIHGKVTLNEIRNVEVEDLLGRDPVRVDLQGIADYVSNKVVLITGAGGSIGSELCRQIAPYQPEKLLLLGHGENSIYNIENELRRTYPKVKIESIIADVQDKARIYKVFEEFQPKVVFHAAAHKHVPLMEKNPSEAIKNNVFGTRNVADAADLYGAERFVLISTDKAVNPTSIMGATKRIAEMYIQSLGRSSRTKFAAVRFGNVLGSRGSVIPFFKEQIARGGPVTVTHPEMIRYFMTIPEASQLVIQAGAYAQGGEVFILDMGKPVKIMDLARDLIRLSGLRPEMDIKIEYTGIRPGEKLYEELLTDEEGLTSTLHNRIFIGKPTNISRADIEMEIRRLEKVLGENGEIIKDVVKHVVPGFVNVS</sequence>
<evidence type="ECO:0000256" key="2">
    <source>
        <dbReference type="SAM" id="Phobius"/>
    </source>
</evidence>
<dbReference type="RefSeq" id="WP_139601564.1">
    <property type="nucleotide sequence ID" value="NZ_VDCQ01000008.1"/>
</dbReference>
<reference evidence="4 5" key="1">
    <citation type="submission" date="2019-05" db="EMBL/GenBank/DDBJ databases">
        <title>We sequenced the genome of Paenibacillus hemerocallicola KCTC 33185 for further insight into its adaptation and study the phylogeny of Paenibacillus.</title>
        <authorList>
            <person name="Narsing Rao M.P."/>
        </authorList>
    </citation>
    <scope>NUCLEOTIDE SEQUENCE [LARGE SCALE GENOMIC DNA]</scope>
    <source>
        <strain evidence="4 5">KCTC 33185</strain>
    </source>
</reference>
<organism evidence="4 5">
    <name type="scientific">Paenibacillus hemerocallicola</name>
    <dbReference type="NCBI Taxonomy" id="1172614"/>
    <lineage>
        <taxon>Bacteria</taxon>
        <taxon>Bacillati</taxon>
        <taxon>Bacillota</taxon>
        <taxon>Bacilli</taxon>
        <taxon>Bacillales</taxon>
        <taxon>Paenibacillaceae</taxon>
        <taxon>Paenibacillus</taxon>
    </lineage>
</organism>
<proteinExistence type="inferred from homology"/>
<dbReference type="CDD" id="cd05237">
    <property type="entry name" value="UDP_invert_4-6DH_SDR_e"/>
    <property type="match status" value="1"/>
</dbReference>
<feature type="domain" description="Polysaccharide biosynthesis protein CapD-like" evidence="3">
    <location>
        <begin position="281"/>
        <end position="563"/>
    </location>
</feature>
<evidence type="ECO:0000313" key="5">
    <source>
        <dbReference type="Proteomes" id="UP000307943"/>
    </source>
</evidence>
<keyword evidence="5" id="KW-1185">Reference proteome</keyword>
<evidence type="ECO:0000256" key="1">
    <source>
        <dbReference type="ARBA" id="ARBA00007430"/>
    </source>
</evidence>
<dbReference type="Gene3D" id="3.40.50.720">
    <property type="entry name" value="NAD(P)-binding Rossmann-like Domain"/>
    <property type="match status" value="2"/>
</dbReference>
<dbReference type="OrthoDB" id="9803111at2"/>
<evidence type="ECO:0000313" key="4">
    <source>
        <dbReference type="EMBL" id="TNJ66759.1"/>
    </source>
</evidence>
<dbReference type="SUPFAM" id="SSF53335">
    <property type="entry name" value="S-adenosyl-L-methionine-dependent methyltransferases"/>
    <property type="match status" value="1"/>
</dbReference>
<dbReference type="AlphaFoldDB" id="A0A5C4TE87"/>
<evidence type="ECO:0000259" key="3">
    <source>
        <dbReference type="Pfam" id="PF02719"/>
    </source>
</evidence>